<evidence type="ECO:0000256" key="5">
    <source>
        <dbReference type="ARBA" id="ARBA00022692"/>
    </source>
</evidence>
<evidence type="ECO:0000256" key="3">
    <source>
        <dbReference type="ARBA" id="ARBA00022475"/>
    </source>
</evidence>
<name>A0ABU2C981_9BURK</name>
<evidence type="ECO:0000256" key="7">
    <source>
        <dbReference type="ARBA" id="ARBA00023136"/>
    </source>
</evidence>
<feature type="transmembrane region" description="Helical" evidence="8">
    <location>
        <begin position="92"/>
        <end position="114"/>
    </location>
</feature>
<keyword evidence="4" id="KW-0997">Cell inner membrane</keyword>
<comment type="subcellular location">
    <subcellularLocation>
        <location evidence="1">Cell membrane</location>
        <topology evidence="1">Multi-pass membrane protein</topology>
    </subcellularLocation>
</comment>
<reference evidence="9 10" key="1">
    <citation type="submission" date="2023-07" db="EMBL/GenBank/DDBJ databases">
        <title>Sorghum-associated microbial communities from plants grown in Nebraska, USA.</title>
        <authorList>
            <person name="Schachtman D."/>
        </authorList>
    </citation>
    <scope>NUCLEOTIDE SEQUENCE [LARGE SCALE GENOMIC DNA]</scope>
    <source>
        <strain evidence="9 10">BE313</strain>
    </source>
</reference>
<evidence type="ECO:0000256" key="1">
    <source>
        <dbReference type="ARBA" id="ARBA00004651"/>
    </source>
</evidence>
<feature type="transmembrane region" description="Helical" evidence="8">
    <location>
        <begin position="213"/>
        <end position="234"/>
    </location>
</feature>
<dbReference type="RefSeq" id="WP_116606198.1">
    <property type="nucleotide sequence ID" value="NZ_JAVDXT010000002.1"/>
</dbReference>
<feature type="transmembrane region" description="Helical" evidence="8">
    <location>
        <begin position="254"/>
        <end position="282"/>
    </location>
</feature>
<dbReference type="PANTHER" id="PTHR32196:SF21">
    <property type="entry name" value="ABC TRANSPORTER PERMEASE PROTEIN YPHD-RELATED"/>
    <property type="match status" value="1"/>
</dbReference>
<feature type="transmembrane region" description="Helical" evidence="8">
    <location>
        <begin position="294"/>
        <end position="313"/>
    </location>
</feature>
<feature type="transmembrane region" description="Helical" evidence="8">
    <location>
        <begin position="12"/>
        <end position="30"/>
    </location>
</feature>
<proteinExistence type="predicted"/>
<dbReference type="PROSITE" id="PS51257">
    <property type="entry name" value="PROKAR_LIPOPROTEIN"/>
    <property type="match status" value="1"/>
</dbReference>
<feature type="transmembrane region" description="Helical" evidence="8">
    <location>
        <begin position="121"/>
        <end position="139"/>
    </location>
</feature>
<dbReference type="PANTHER" id="PTHR32196">
    <property type="entry name" value="ABC TRANSPORTER PERMEASE PROTEIN YPHD-RELATED-RELATED"/>
    <property type="match status" value="1"/>
</dbReference>
<feature type="transmembrane region" description="Helical" evidence="8">
    <location>
        <begin position="42"/>
        <end position="61"/>
    </location>
</feature>
<dbReference type="InterPro" id="IPR001851">
    <property type="entry name" value="ABC_transp_permease"/>
</dbReference>
<dbReference type="Proteomes" id="UP001180487">
    <property type="component" value="Unassembled WGS sequence"/>
</dbReference>
<keyword evidence="3" id="KW-1003">Cell membrane</keyword>
<organism evidence="9 10">
    <name type="scientific">Rhodoferax ferrireducens</name>
    <dbReference type="NCBI Taxonomy" id="192843"/>
    <lineage>
        <taxon>Bacteria</taxon>
        <taxon>Pseudomonadati</taxon>
        <taxon>Pseudomonadota</taxon>
        <taxon>Betaproteobacteria</taxon>
        <taxon>Burkholderiales</taxon>
        <taxon>Comamonadaceae</taxon>
        <taxon>Rhodoferax</taxon>
    </lineage>
</organism>
<keyword evidence="7 8" id="KW-0472">Membrane</keyword>
<keyword evidence="2" id="KW-0813">Transport</keyword>
<dbReference type="Pfam" id="PF02653">
    <property type="entry name" value="BPD_transp_2"/>
    <property type="match status" value="1"/>
</dbReference>
<comment type="caution">
    <text evidence="9">The sequence shown here is derived from an EMBL/GenBank/DDBJ whole genome shotgun (WGS) entry which is preliminary data.</text>
</comment>
<protein>
    <submittedName>
        <fullName evidence="9">Fructose transport system permease protein</fullName>
    </submittedName>
</protein>
<dbReference type="EMBL" id="JAVDXT010000002">
    <property type="protein sequence ID" value="MDR7377893.1"/>
    <property type="molecule type" value="Genomic_DNA"/>
</dbReference>
<evidence type="ECO:0000313" key="10">
    <source>
        <dbReference type="Proteomes" id="UP001180487"/>
    </source>
</evidence>
<sequence length="319" mass="33225">MSSLKEKLPPIGTLGPFIALLIACTFFASQNERFLSANNFSLILQQVMVVGVIAIGQTLIILTAGIDLSCGMVMALGGIVMTKLAADFGLPAPIAILCGIGVTALFGLLNGLLVTRIKLPPFIVTLGTLNIAFAITQLYSNAQTMTDVPPLMTVLGNTFQIGGTSIAYGTVLMLMLYLGIWFYLRETAAGRHVYAVGNNPEATRLTGIPTERVLLGVYVLAGIFYGIASLLSVARTGVGDPNAGQTENLDAITAVVLGGTSLFGGRGVILGTLVGAVIVGVLRNGLTLMGVQSVYQVLITGILVILAVAIDQLSRKGGR</sequence>
<keyword evidence="5 8" id="KW-0812">Transmembrane</keyword>
<evidence type="ECO:0000313" key="9">
    <source>
        <dbReference type="EMBL" id="MDR7377893.1"/>
    </source>
</evidence>
<evidence type="ECO:0000256" key="4">
    <source>
        <dbReference type="ARBA" id="ARBA00022519"/>
    </source>
</evidence>
<evidence type="ECO:0000256" key="8">
    <source>
        <dbReference type="SAM" id="Phobius"/>
    </source>
</evidence>
<dbReference type="CDD" id="cd06579">
    <property type="entry name" value="TM_PBP1_transp_AraH_like"/>
    <property type="match status" value="1"/>
</dbReference>
<feature type="transmembrane region" description="Helical" evidence="8">
    <location>
        <begin position="159"/>
        <end position="184"/>
    </location>
</feature>
<gene>
    <name evidence="9" type="ORF">J2X19_002572</name>
</gene>
<keyword evidence="10" id="KW-1185">Reference proteome</keyword>
<keyword evidence="6 8" id="KW-1133">Transmembrane helix</keyword>
<evidence type="ECO:0000256" key="6">
    <source>
        <dbReference type="ARBA" id="ARBA00022989"/>
    </source>
</evidence>
<accession>A0ABU2C981</accession>
<evidence type="ECO:0000256" key="2">
    <source>
        <dbReference type="ARBA" id="ARBA00022448"/>
    </source>
</evidence>